<reference evidence="4" key="1">
    <citation type="submission" date="2017-05" db="UniProtKB">
        <authorList>
            <consortium name="EnsemblMetazoa"/>
        </authorList>
    </citation>
    <scope>IDENTIFICATION</scope>
</reference>
<dbReference type="STRING" id="400682.A0A1X7SXQ0"/>
<dbReference type="GO" id="GO:0005886">
    <property type="term" value="C:plasma membrane"/>
    <property type="evidence" value="ECO:0007669"/>
    <property type="project" value="TreeGrafter"/>
</dbReference>
<evidence type="ECO:0000259" key="3">
    <source>
        <dbReference type="PROSITE" id="PS50009"/>
    </source>
</evidence>
<dbReference type="InterPro" id="IPR023578">
    <property type="entry name" value="Ras_GEF_dom_sf"/>
</dbReference>
<accession>A0A1X7SXQ0</accession>
<evidence type="ECO:0000313" key="4">
    <source>
        <dbReference type="EnsemblMetazoa" id="Aqu2.1.06944_001"/>
    </source>
</evidence>
<evidence type="ECO:0000256" key="1">
    <source>
        <dbReference type="ARBA" id="ARBA00022658"/>
    </source>
</evidence>
<name>A0A1X7SXQ0_AMPQE</name>
<dbReference type="OrthoDB" id="546434at2759"/>
<dbReference type="AlphaFoldDB" id="A0A1X7SXQ0"/>
<dbReference type="InterPro" id="IPR001895">
    <property type="entry name" value="RASGEF_cat_dom"/>
</dbReference>
<dbReference type="SUPFAM" id="SSF48366">
    <property type="entry name" value="Ras GEF"/>
    <property type="match status" value="1"/>
</dbReference>
<feature type="domain" description="Ras-GEF" evidence="3">
    <location>
        <begin position="10"/>
        <end position="122"/>
    </location>
</feature>
<keyword evidence="1 2" id="KW-0344">Guanine-nucleotide releasing factor</keyword>
<dbReference type="Gene3D" id="1.10.840.10">
    <property type="entry name" value="Ras guanine-nucleotide exchange factors catalytic domain"/>
    <property type="match status" value="1"/>
</dbReference>
<evidence type="ECO:0000256" key="2">
    <source>
        <dbReference type="PROSITE-ProRule" id="PRU00168"/>
    </source>
</evidence>
<dbReference type="InterPro" id="IPR008937">
    <property type="entry name" value="Ras-like_GEF"/>
</dbReference>
<dbReference type="GO" id="GO:0005085">
    <property type="term" value="F:guanyl-nucleotide exchange factor activity"/>
    <property type="evidence" value="ECO:0007669"/>
    <property type="project" value="UniProtKB-KW"/>
</dbReference>
<dbReference type="PROSITE" id="PS50009">
    <property type="entry name" value="RASGEF_CAT"/>
    <property type="match status" value="1"/>
</dbReference>
<sequence>MKELHILDLQPIEFAKQLTTTSSNMIRNIESVELVDASWTKEIQKILPQPIKNEPLTNCLHHCITFTKDFWERVVVVSRMIDVMEELRLMNNFSALLALHCTFQSSQIFRLNETWKVPYILK</sequence>
<protein>
    <recommendedName>
        <fullName evidence="3">Ras-GEF domain-containing protein</fullName>
    </recommendedName>
</protein>
<dbReference type="GO" id="GO:0007265">
    <property type="term" value="P:Ras protein signal transduction"/>
    <property type="evidence" value="ECO:0007669"/>
    <property type="project" value="TreeGrafter"/>
</dbReference>
<dbReference type="PANTHER" id="PTHR23113">
    <property type="entry name" value="GUANINE NUCLEOTIDE EXCHANGE FACTOR"/>
    <property type="match status" value="1"/>
</dbReference>
<dbReference type="InParanoid" id="A0A1X7SXQ0"/>
<dbReference type="Pfam" id="PF00617">
    <property type="entry name" value="RasGEF"/>
    <property type="match status" value="1"/>
</dbReference>
<dbReference type="InterPro" id="IPR036964">
    <property type="entry name" value="RASGEF_cat_dom_sf"/>
</dbReference>
<organism evidence="4">
    <name type="scientific">Amphimedon queenslandica</name>
    <name type="common">Sponge</name>
    <dbReference type="NCBI Taxonomy" id="400682"/>
    <lineage>
        <taxon>Eukaryota</taxon>
        <taxon>Metazoa</taxon>
        <taxon>Porifera</taxon>
        <taxon>Demospongiae</taxon>
        <taxon>Heteroscleromorpha</taxon>
        <taxon>Haplosclerida</taxon>
        <taxon>Niphatidae</taxon>
        <taxon>Amphimedon</taxon>
    </lineage>
</organism>
<dbReference type="eggNOG" id="KOG3417">
    <property type="taxonomic scope" value="Eukaryota"/>
</dbReference>
<dbReference type="EnsemblMetazoa" id="Aqu2.1.06944_001">
    <property type="protein sequence ID" value="Aqu2.1.06944_001"/>
    <property type="gene ID" value="Aqu2.1.06944"/>
</dbReference>
<dbReference type="PANTHER" id="PTHR23113:SF363">
    <property type="entry name" value="PROTEIN SON OF SEVENLESS"/>
    <property type="match status" value="1"/>
</dbReference>
<proteinExistence type="predicted"/>